<evidence type="ECO:0000313" key="1">
    <source>
        <dbReference type="EMBL" id="AWM40136.1"/>
    </source>
</evidence>
<gene>
    <name evidence="1" type="ORF">C1280_26115</name>
</gene>
<dbReference type="AlphaFoldDB" id="A0A2Z3H945"/>
<keyword evidence="2" id="KW-1185">Reference proteome</keyword>
<organism evidence="1 2">
    <name type="scientific">Gemmata obscuriglobus</name>
    <dbReference type="NCBI Taxonomy" id="114"/>
    <lineage>
        <taxon>Bacteria</taxon>
        <taxon>Pseudomonadati</taxon>
        <taxon>Planctomycetota</taxon>
        <taxon>Planctomycetia</taxon>
        <taxon>Gemmatales</taxon>
        <taxon>Gemmataceae</taxon>
        <taxon>Gemmata</taxon>
    </lineage>
</organism>
<dbReference type="RefSeq" id="WP_010034107.1">
    <property type="nucleotide sequence ID" value="NZ_CP025958.1"/>
</dbReference>
<dbReference type="KEGG" id="gog:C1280_26115"/>
<protein>
    <submittedName>
        <fullName evidence="1">Uncharacterized protein</fullName>
    </submittedName>
</protein>
<evidence type="ECO:0000313" key="2">
    <source>
        <dbReference type="Proteomes" id="UP000245802"/>
    </source>
</evidence>
<proteinExistence type="predicted"/>
<name>A0A2Z3H945_9BACT</name>
<dbReference type="Proteomes" id="UP000245802">
    <property type="component" value="Chromosome"/>
</dbReference>
<reference evidence="1 2" key="1">
    <citation type="submission" date="2018-01" db="EMBL/GenBank/DDBJ databases">
        <title>G. obscuriglobus.</title>
        <authorList>
            <person name="Franke J."/>
            <person name="Blomberg W."/>
            <person name="Selmecki A."/>
        </authorList>
    </citation>
    <scope>NUCLEOTIDE SEQUENCE [LARGE SCALE GENOMIC DNA]</scope>
    <source>
        <strain evidence="1 2">DSM 5831</strain>
    </source>
</reference>
<dbReference type="EMBL" id="CP025958">
    <property type="protein sequence ID" value="AWM40136.1"/>
    <property type="molecule type" value="Genomic_DNA"/>
</dbReference>
<sequence length="313" mass="33637">MSSGKQSHWLSTAFGGALLAAMLGMAVGVYLEFFTPQKRQVRACLREADEKCEAAIEPRLRSVSEVLAKGRKGAKPFAEDALSMRGKWNALVGLFDGRSHKEYVTDAFTRHVFSSDELRAAIEGAVRGYLLDIEGIEAEMLVRLRADLATGGAGLPHLGTDEAFAQEYQRLLTAVATDLQTDLGLDVARLVAGEVVSRVASQALTAAATQMGISLTVMGSSTAATLGVGAVVGIIADYIVGLVLEALGYDAAGEVQNRVEASLNKVQTALLQEHSFLPWEKTGTLRVRLQQLHESRSQVRRAAVYEYLKGGDK</sequence>
<accession>A0A2Z3H945</accession>